<keyword evidence="1" id="KW-1133">Transmembrane helix</keyword>
<gene>
    <name evidence="2" type="ORF">E2C04_04690</name>
</gene>
<organism evidence="2 3">
    <name type="scientific">Nocardioides daphniae</name>
    <dbReference type="NCBI Taxonomy" id="402297"/>
    <lineage>
        <taxon>Bacteria</taxon>
        <taxon>Bacillati</taxon>
        <taxon>Actinomycetota</taxon>
        <taxon>Actinomycetes</taxon>
        <taxon>Propionibacteriales</taxon>
        <taxon>Nocardioidaceae</taxon>
        <taxon>Nocardioides</taxon>
    </lineage>
</organism>
<evidence type="ECO:0000313" key="3">
    <source>
        <dbReference type="Proteomes" id="UP000297025"/>
    </source>
</evidence>
<evidence type="ECO:0000313" key="2">
    <source>
        <dbReference type="EMBL" id="QCC78623.1"/>
    </source>
</evidence>
<feature type="transmembrane region" description="Helical" evidence="1">
    <location>
        <begin position="332"/>
        <end position="356"/>
    </location>
</feature>
<dbReference type="EMBL" id="CP038462">
    <property type="protein sequence ID" value="QCC78623.1"/>
    <property type="molecule type" value="Genomic_DNA"/>
</dbReference>
<dbReference type="Proteomes" id="UP000297025">
    <property type="component" value="Chromosome"/>
</dbReference>
<evidence type="ECO:0008006" key="4">
    <source>
        <dbReference type="Google" id="ProtNLM"/>
    </source>
</evidence>
<dbReference type="KEGG" id="ndp:E2C04_04690"/>
<dbReference type="AlphaFoldDB" id="A0A4P7UEA5"/>
<feature type="transmembrane region" description="Helical" evidence="1">
    <location>
        <begin position="67"/>
        <end position="89"/>
    </location>
</feature>
<feature type="transmembrane region" description="Helical" evidence="1">
    <location>
        <begin position="421"/>
        <end position="440"/>
    </location>
</feature>
<proteinExistence type="predicted"/>
<name>A0A4P7UEA5_9ACTN</name>
<feature type="transmembrane region" description="Helical" evidence="1">
    <location>
        <begin position="101"/>
        <end position="121"/>
    </location>
</feature>
<feature type="transmembrane region" description="Helical" evidence="1">
    <location>
        <begin position="22"/>
        <end position="42"/>
    </location>
</feature>
<evidence type="ECO:0000256" key="1">
    <source>
        <dbReference type="SAM" id="Phobius"/>
    </source>
</evidence>
<feature type="transmembrane region" description="Helical" evidence="1">
    <location>
        <begin position="183"/>
        <end position="204"/>
    </location>
</feature>
<sequence>MDGTYSAHGLGGAKDLPIPAEFAVVGAVAALVVSFVVLAIAWRNPRFESMERSRPLPQLQAVVESTAARVAMAVVGLLASAYLGLTLVAGQDLETNPAFGMVYVLLWVGIVPASLVLGPVWKAFSPFRAVNAVLSRLLRVDPETGLYAFPERLGLWLAAAGLYAFVWLELVSPSQTALGTLRLWITVYAVAMVLGALLFGNRFLAAADPFEVYSSLLARLSVWGRRADGRLVLVSPLRNLASTPPSPGLPAVMAVLLGSTAYDSFRESPPWVKFLQTNEIDQTLLNNLALAGFVLLAGAILTLGTMATGLAPGARRLDLPRRYAHSMTPPIVVGYMVAHYFSYLVVLGQTTVIQMSDPLSRGDDWFGTGGWAVNHSIAYQATALAVMKVVAVVTGHVLGAVASHDRAMTLLPKEHQVRGQLSLLVAMVAFTAGGLFLLFAS</sequence>
<accession>A0A4P7UEA5</accession>
<keyword evidence="1" id="KW-0472">Membrane</keyword>
<protein>
    <recommendedName>
        <fullName evidence="4">Fenitrothion hydrolase</fullName>
    </recommendedName>
</protein>
<keyword evidence="1" id="KW-0812">Transmembrane</keyword>
<reference evidence="2 3" key="1">
    <citation type="journal article" date="2008" name="Int. J. Syst. Evol. Microbiol.">
        <title>Nocardioides daphniae sp. nov., isolated from Daphnia cucullata (Crustacea: Cladocera).</title>
        <authorList>
            <person name="Toth E.M."/>
            <person name="Keki Z."/>
            <person name="Homonnay Z.G."/>
            <person name="Borsodi A.K."/>
            <person name="Marialigeti K."/>
            <person name="Schumann P."/>
        </authorList>
    </citation>
    <scope>NUCLEOTIDE SEQUENCE [LARGE SCALE GENOMIC DNA]</scope>
    <source>
        <strain evidence="2 3">JCM 16608</strain>
    </source>
</reference>
<feature type="transmembrane region" description="Helical" evidence="1">
    <location>
        <begin position="288"/>
        <end position="311"/>
    </location>
</feature>
<feature type="transmembrane region" description="Helical" evidence="1">
    <location>
        <begin position="376"/>
        <end position="401"/>
    </location>
</feature>
<dbReference type="OrthoDB" id="8168962at2"/>